<dbReference type="InterPro" id="IPR032808">
    <property type="entry name" value="DoxX"/>
</dbReference>
<evidence type="ECO:0000256" key="7">
    <source>
        <dbReference type="SAM" id="Phobius"/>
    </source>
</evidence>
<gene>
    <name evidence="8" type="ORF">HLB16_04475</name>
</gene>
<evidence type="ECO:0000313" key="8">
    <source>
        <dbReference type="EMBL" id="NNH10135.1"/>
    </source>
</evidence>
<dbReference type="EMBL" id="JABEMD010000005">
    <property type="protein sequence ID" value="NNH10135.1"/>
    <property type="molecule type" value="Genomic_DNA"/>
</dbReference>
<dbReference type="AlphaFoldDB" id="A0A849B8N1"/>
<evidence type="ECO:0000256" key="6">
    <source>
        <dbReference type="ARBA" id="ARBA00023136"/>
    </source>
</evidence>
<feature type="transmembrane region" description="Helical" evidence="7">
    <location>
        <begin position="66"/>
        <end position="86"/>
    </location>
</feature>
<feature type="transmembrane region" description="Helical" evidence="7">
    <location>
        <begin position="129"/>
        <end position="152"/>
    </location>
</feature>
<proteinExistence type="inferred from homology"/>
<keyword evidence="6 7" id="KW-0472">Membrane</keyword>
<evidence type="ECO:0000256" key="3">
    <source>
        <dbReference type="ARBA" id="ARBA00022475"/>
    </source>
</evidence>
<feature type="transmembrane region" description="Helical" evidence="7">
    <location>
        <begin position="92"/>
        <end position="117"/>
    </location>
</feature>
<evidence type="ECO:0000256" key="1">
    <source>
        <dbReference type="ARBA" id="ARBA00004651"/>
    </source>
</evidence>
<dbReference type="Pfam" id="PF07681">
    <property type="entry name" value="DoxX"/>
    <property type="match status" value="1"/>
</dbReference>
<evidence type="ECO:0000313" key="9">
    <source>
        <dbReference type="Proteomes" id="UP000542973"/>
    </source>
</evidence>
<reference evidence="8 9" key="1">
    <citation type="submission" date="2020-05" db="EMBL/GenBank/DDBJ databases">
        <title>MicrobeNet Type strains.</title>
        <authorList>
            <person name="Nicholson A.C."/>
        </authorList>
    </citation>
    <scope>NUCLEOTIDE SEQUENCE [LARGE SCALE GENOMIC DNA]</scope>
    <source>
        <strain evidence="8 9">ATCC 700815</strain>
    </source>
</reference>
<keyword evidence="5 7" id="KW-1133">Transmembrane helix</keyword>
<protein>
    <submittedName>
        <fullName evidence="8">DoxX family protein</fullName>
    </submittedName>
</protein>
<comment type="subcellular location">
    <subcellularLocation>
        <location evidence="1">Cell membrane</location>
        <topology evidence="1">Multi-pass membrane protein</topology>
    </subcellularLocation>
</comment>
<organism evidence="8 9">
    <name type="scientific">Cupriavidus gilardii</name>
    <dbReference type="NCBI Taxonomy" id="82541"/>
    <lineage>
        <taxon>Bacteria</taxon>
        <taxon>Pseudomonadati</taxon>
        <taxon>Pseudomonadota</taxon>
        <taxon>Betaproteobacteria</taxon>
        <taxon>Burkholderiales</taxon>
        <taxon>Burkholderiaceae</taxon>
        <taxon>Cupriavidus</taxon>
    </lineage>
</organism>
<evidence type="ECO:0000256" key="2">
    <source>
        <dbReference type="ARBA" id="ARBA00006679"/>
    </source>
</evidence>
<accession>A0A849B8N1</accession>
<dbReference type="InterPro" id="IPR051907">
    <property type="entry name" value="DoxX-like_oxidoreductase"/>
</dbReference>
<evidence type="ECO:0000256" key="5">
    <source>
        <dbReference type="ARBA" id="ARBA00022989"/>
    </source>
</evidence>
<name>A0A849B8N1_9BURK</name>
<dbReference type="GO" id="GO:0005886">
    <property type="term" value="C:plasma membrane"/>
    <property type="evidence" value="ECO:0007669"/>
    <property type="project" value="UniProtKB-SubCell"/>
</dbReference>
<dbReference type="RefSeq" id="WP_053823780.1">
    <property type="nucleotide sequence ID" value="NZ_BAAAEB010000022.1"/>
</dbReference>
<dbReference type="PANTHER" id="PTHR33452">
    <property type="entry name" value="OXIDOREDUCTASE CATD-RELATED"/>
    <property type="match status" value="1"/>
</dbReference>
<dbReference type="Proteomes" id="UP000542973">
    <property type="component" value="Unassembled WGS sequence"/>
</dbReference>
<comment type="caution">
    <text evidence="8">The sequence shown here is derived from an EMBL/GenBank/DDBJ whole genome shotgun (WGS) entry which is preliminary data.</text>
</comment>
<dbReference type="PANTHER" id="PTHR33452:SF1">
    <property type="entry name" value="INNER MEMBRANE PROTEIN YPHA-RELATED"/>
    <property type="match status" value="1"/>
</dbReference>
<evidence type="ECO:0000256" key="4">
    <source>
        <dbReference type="ARBA" id="ARBA00022692"/>
    </source>
</evidence>
<keyword evidence="4 7" id="KW-0812">Transmembrane</keyword>
<keyword evidence="3" id="KW-1003">Cell membrane</keyword>
<comment type="similarity">
    <text evidence="2">Belongs to the DoxX family.</text>
</comment>
<sequence length="177" mass="18829">MSNQFPAHAQAPGGVIGGQPASRLDPLAYLLMRTVFGLVMMTHGLPKLLGTSHGSMADPMAGATRLIAEVLHLPGAPVLAWLVAVLETFGGAMLIAGAFTRPLAALMTLQMIAICYIHRQHFAWIDRGMEYPLVLLSVALLIAARGGGAWSLDGALAARRRSRAGQGAMRARPPWRD</sequence>